<keyword evidence="4" id="KW-1133">Transmembrane helix</keyword>
<name>A0AAN9T3K4_9HEMI</name>
<comment type="caution">
    <text evidence="5">The sequence shown here is derived from an EMBL/GenBank/DDBJ whole genome shotgun (WGS) entry which is preliminary data.</text>
</comment>
<feature type="transmembrane region" description="Helical" evidence="4">
    <location>
        <begin position="51"/>
        <end position="71"/>
    </location>
</feature>
<keyword evidence="6" id="KW-1185">Reference proteome</keyword>
<gene>
    <name evidence="5" type="ORF">V9T40_014626</name>
</gene>
<keyword evidence="4" id="KW-0812">Transmembrane</keyword>
<dbReference type="SUPFAM" id="SSF51735">
    <property type="entry name" value="NAD(P)-binding Rossmann-fold domains"/>
    <property type="match status" value="1"/>
</dbReference>
<dbReference type="PANTHER" id="PTHR24322">
    <property type="entry name" value="PKSB"/>
    <property type="match status" value="1"/>
</dbReference>
<protein>
    <submittedName>
        <fullName evidence="5">Uncharacterized protein</fullName>
    </submittedName>
</protein>
<feature type="compositionally biased region" description="Polar residues" evidence="3">
    <location>
        <begin position="1"/>
        <end position="25"/>
    </location>
</feature>
<evidence type="ECO:0000256" key="4">
    <source>
        <dbReference type="SAM" id="Phobius"/>
    </source>
</evidence>
<dbReference type="InterPro" id="IPR036291">
    <property type="entry name" value="NAD(P)-bd_dom_sf"/>
</dbReference>
<accession>A0AAN9T3K4</accession>
<dbReference type="EMBL" id="JBBCAQ010000038">
    <property type="protein sequence ID" value="KAK7572154.1"/>
    <property type="molecule type" value="Genomic_DNA"/>
</dbReference>
<evidence type="ECO:0000313" key="6">
    <source>
        <dbReference type="Proteomes" id="UP001367676"/>
    </source>
</evidence>
<dbReference type="PRINTS" id="PR00080">
    <property type="entry name" value="SDRFAMILY"/>
</dbReference>
<dbReference type="InterPro" id="IPR002347">
    <property type="entry name" value="SDR_fam"/>
</dbReference>
<keyword evidence="4" id="KW-0472">Membrane</keyword>
<evidence type="ECO:0000256" key="3">
    <source>
        <dbReference type="SAM" id="MobiDB-lite"/>
    </source>
</evidence>
<dbReference type="InterPro" id="IPR020904">
    <property type="entry name" value="Sc_DH/Rdtase_CS"/>
</dbReference>
<comment type="similarity">
    <text evidence="2">Belongs to the short-chain dehydrogenases/reductases (SDR) family.</text>
</comment>
<dbReference type="Proteomes" id="UP001367676">
    <property type="component" value="Unassembled WGS sequence"/>
</dbReference>
<dbReference type="PRINTS" id="PR00081">
    <property type="entry name" value="GDHRDH"/>
</dbReference>
<dbReference type="PROSITE" id="PS00061">
    <property type="entry name" value="ADH_SHORT"/>
    <property type="match status" value="1"/>
</dbReference>
<feature type="region of interest" description="Disordered" evidence="3">
    <location>
        <begin position="1"/>
        <end position="27"/>
    </location>
</feature>
<dbReference type="GO" id="GO:0005811">
    <property type="term" value="C:lipid droplet"/>
    <property type="evidence" value="ECO:0007669"/>
    <property type="project" value="TreeGrafter"/>
</dbReference>
<dbReference type="PANTHER" id="PTHR24322:SF748">
    <property type="entry name" value="FI23927P1-RELATED"/>
    <property type="match status" value="1"/>
</dbReference>
<sequence>MTRQNGDVSPNKTHQNGDVSTNGHISKNGHCVTEKERITFQYSTIREPLKLLIQLAYVIAIFVPVVLWSTWKLFFASEKSVKGQVALVTGGAQGLGRELCFKFAELGCSIACVDINDKASSETVETIKNTFPGVSAFSYHCDVRSKDDIQKLHEAVKKDLRQVDILVHNAGEVTSQYMTTFDDKYLDHMIDLNLKSHFWIYREFLPEMLKRNSGHIVAIASLASVFTAPNFSIYTAAKHGVLAYLETIQLELNQRVNNKVKASCVCPYFIYTNPRYIREWDIRMPGLSVDKAASSIIKGMRQDMRLISIPSPFFSLAIFLRLCPFYISDLLKDIFYVHLTPAIETKVA</sequence>
<dbReference type="Pfam" id="PF00106">
    <property type="entry name" value="adh_short"/>
    <property type="match status" value="1"/>
</dbReference>
<evidence type="ECO:0000256" key="2">
    <source>
        <dbReference type="RuleBase" id="RU000363"/>
    </source>
</evidence>
<proteinExistence type="inferred from homology"/>
<feature type="transmembrane region" description="Helical" evidence="4">
    <location>
        <begin position="306"/>
        <end position="327"/>
    </location>
</feature>
<keyword evidence="1" id="KW-0560">Oxidoreductase</keyword>
<dbReference type="GO" id="GO:0016616">
    <property type="term" value="F:oxidoreductase activity, acting on the CH-OH group of donors, NAD or NADP as acceptor"/>
    <property type="evidence" value="ECO:0007669"/>
    <property type="project" value="TreeGrafter"/>
</dbReference>
<dbReference type="Gene3D" id="3.40.50.720">
    <property type="entry name" value="NAD(P)-binding Rossmann-like Domain"/>
    <property type="match status" value="1"/>
</dbReference>
<organism evidence="5 6">
    <name type="scientific">Parthenolecanium corni</name>
    <dbReference type="NCBI Taxonomy" id="536013"/>
    <lineage>
        <taxon>Eukaryota</taxon>
        <taxon>Metazoa</taxon>
        <taxon>Ecdysozoa</taxon>
        <taxon>Arthropoda</taxon>
        <taxon>Hexapoda</taxon>
        <taxon>Insecta</taxon>
        <taxon>Pterygota</taxon>
        <taxon>Neoptera</taxon>
        <taxon>Paraneoptera</taxon>
        <taxon>Hemiptera</taxon>
        <taxon>Sternorrhyncha</taxon>
        <taxon>Coccoidea</taxon>
        <taxon>Coccidae</taxon>
        <taxon>Parthenolecanium</taxon>
    </lineage>
</organism>
<evidence type="ECO:0000256" key="1">
    <source>
        <dbReference type="ARBA" id="ARBA00023002"/>
    </source>
</evidence>
<reference evidence="5 6" key="1">
    <citation type="submission" date="2024-03" db="EMBL/GenBank/DDBJ databases">
        <title>Adaptation during the transition from Ophiocordyceps entomopathogen to insect associate is accompanied by gene loss and intensified selection.</title>
        <authorList>
            <person name="Ward C.M."/>
            <person name="Onetto C.A."/>
            <person name="Borneman A.R."/>
        </authorList>
    </citation>
    <scope>NUCLEOTIDE SEQUENCE [LARGE SCALE GENOMIC DNA]</scope>
    <source>
        <strain evidence="5">AWRI1</strain>
        <tissue evidence="5">Single Adult Female</tissue>
    </source>
</reference>
<dbReference type="AlphaFoldDB" id="A0AAN9T3K4"/>
<evidence type="ECO:0000313" key="5">
    <source>
        <dbReference type="EMBL" id="KAK7572154.1"/>
    </source>
</evidence>